<evidence type="ECO:0000256" key="2">
    <source>
        <dbReference type="ARBA" id="ARBA00022840"/>
    </source>
</evidence>
<evidence type="ECO:0000313" key="4">
    <source>
        <dbReference type="EMBL" id="GAA3952402.1"/>
    </source>
</evidence>
<dbReference type="SUPFAM" id="SSF52540">
    <property type="entry name" value="P-loop containing nucleoside triphosphate hydrolases"/>
    <property type="match status" value="1"/>
</dbReference>
<organism evidence="4 5">
    <name type="scientific">Gordonia caeni</name>
    <dbReference type="NCBI Taxonomy" id="1007097"/>
    <lineage>
        <taxon>Bacteria</taxon>
        <taxon>Bacillati</taxon>
        <taxon>Actinomycetota</taxon>
        <taxon>Actinomycetes</taxon>
        <taxon>Mycobacteriales</taxon>
        <taxon>Gordoniaceae</taxon>
        <taxon>Gordonia</taxon>
    </lineage>
</organism>
<proteinExistence type="predicted"/>
<dbReference type="Pfam" id="PF02954">
    <property type="entry name" value="HTH_8"/>
    <property type="match status" value="1"/>
</dbReference>
<dbReference type="PROSITE" id="PS50045">
    <property type="entry name" value="SIGMA54_INTERACT_4"/>
    <property type="match status" value="1"/>
</dbReference>
<dbReference type="Gene3D" id="3.30.450.40">
    <property type="match status" value="1"/>
</dbReference>
<dbReference type="PRINTS" id="PR01590">
    <property type="entry name" value="HTHFIS"/>
</dbReference>
<evidence type="ECO:0000256" key="1">
    <source>
        <dbReference type="ARBA" id="ARBA00022741"/>
    </source>
</evidence>
<dbReference type="SUPFAM" id="SSF46689">
    <property type="entry name" value="Homeodomain-like"/>
    <property type="match status" value="1"/>
</dbReference>
<dbReference type="InterPro" id="IPR027417">
    <property type="entry name" value="P-loop_NTPase"/>
</dbReference>
<comment type="caution">
    <text evidence="4">The sequence shown here is derived from an EMBL/GenBank/DDBJ whole genome shotgun (WGS) entry which is preliminary data.</text>
</comment>
<dbReference type="InterPro" id="IPR002078">
    <property type="entry name" value="Sigma_54_int"/>
</dbReference>
<dbReference type="EMBL" id="BAAAZW010000002">
    <property type="protein sequence ID" value="GAA3952402.1"/>
    <property type="molecule type" value="Genomic_DNA"/>
</dbReference>
<evidence type="ECO:0000313" key="5">
    <source>
        <dbReference type="Proteomes" id="UP001418444"/>
    </source>
</evidence>
<keyword evidence="1" id="KW-0547">Nucleotide-binding</keyword>
<evidence type="ECO:0000259" key="3">
    <source>
        <dbReference type="PROSITE" id="PS50045"/>
    </source>
</evidence>
<protein>
    <submittedName>
        <fullName evidence="4">Helix-turn-helix domain-containing protein</fullName>
    </submittedName>
</protein>
<dbReference type="PANTHER" id="PTHR32071">
    <property type="entry name" value="TRANSCRIPTIONAL REGULATORY PROTEIN"/>
    <property type="match status" value="1"/>
</dbReference>
<feature type="domain" description="Sigma-54 factor interaction" evidence="3">
    <location>
        <begin position="385"/>
        <end position="442"/>
    </location>
</feature>
<accession>A0ABP7NR14</accession>
<dbReference type="InterPro" id="IPR029016">
    <property type="entry name" value="GAF-like_dom_sf"/>
</dbReference>
<dbReference type="Gene3D" id="1.10.8.60">
    <property type="match status" value="1"/>
</dbReference>
<dbReference type="Gene3D" id="1.10.10.60">
    <property type="entry name" value="Homeodomain-like"/>
    <property type="match status" value="1"/>
</dbReference>
<sequence>MEPTDRPDPVLTDVSSADPLLDAARPVLARAAETLNGTPTALLLVDHQSRMVARVSADATLERRLADAGAVSGAAFHEGAMGTTALGTTAEVRGDVVINGAEHYLEQFRSLSCFGQPIIHPSTRRVAGILCMTQVSAHLNPLSVPLVRGVVNDIAERLLSRSHSDHRLVIAAFEQAAERRDTAVAAIGDDLQLSNALAAQLLAPADFGTLRLLVEQDDRPPAITLVSGVVVDVHADRVPTVAHAAVFRLRPRLEDLPPAELIHTPPPAAQTATTVAICGEPGTGRSTRAFQVVPRDAATVVDVPGALLDGTPLDLAATLRLARGRGQGVVIDGADLLDDHALRLLQTAIGARTPAEPPIVIVTGPADSLSPSASALIARCRRRTTMPPLRQRTTELAALGQQLLHSREPKFELGTDAADALVSQEWPGNLAELAMVLGEAADNAQSRGSRTVDVADLPDGYRSSSRASRLLGLEQAERLAIVEALETAGGNKSNAAKSLGISRTTLYARIRALGIRS</sequence>
<reference evidence="5" key="1">
    <citation type="journal article" date="2019" name="Int. J. Syst. Evol. Microbiol.">
        <title>The Global Catalogue of Microorganisms (GCM) 10K type strain sequencing project: providing services to taxonomists for standard genome sequencing and annotation.</title>
        <authorList>
            <consortium name="The Broad Institute Genomics Platform"/>
            <consortium name="The Broad Institute Genome Sequencing Center for Infectious Disease"/>
            <person name="Wu L."/>
            <person name="Ma J."/>
        </authorList>
    </citation>
    <scope>NUCLEOTIDE SEQUENCE [LARGE SCALE GENOMIC DNA]</scope>
    <source>
        <strain evidence="5">JCM 16923</strain>
    </source>
</reference>
<dbReference type="InterPro" id="IPR009057">
    <property type="entry name" value="Homeodomain-like_sf"/>
</dbReference>
<keyword evidence="5" id="KW-1185">Reference proteome</keyword>
<name>A0ABP7NR14_9ACTN</name>
<dbReference type="InterPro" id="IPR002197">
    <property type="entry name" value="HTH_Fis"/>
</dbReference>
<keyword evidence="2" id="KW-0067">ATP-binding</keyword>
<dbReference type="Proteomes" id="UP001418444">
    <property type="component" value="Unassembled WGS sequence"/>
</dbReference>
<gene>
    <name evidence="4" type="ORF">GCM10022231_08020</name>
</gene>